<evidence type="ECO:0000313" key="7">
    <source>
        <dbReference type="Proteomes" id="UP000236724"/>
    </source>
</evidence>
<keyword evidence="2 3" id="KW-0802">TPR repeat</keyword>
<dbReference type="InterPro" id="IPR011990">
    <property type="entry name" value="TPR-like_helical_dom_sf"/>
</dbReference>
<dbReference type="Gene3D" id="1.25.40.10">
    <property type="entry name" value="Tetratricopeptide repeat domain"/>
    <property type="match status" value="2"/>
</dbReference>
<feature type="region of interest" description="Disordered" evidence="4">
    <location>
        <begin position="1"/>
        <end position="53"/>
    </location>
</feature>
<dbReference type="AlphaFoldDB" id="A0A1H6FBN2"/>
<dbReference type="PROSITE" id="PS50005">
    <property type="entry name" value="TPR"/>
    <property type="match status" value="2"/>
</dbReference>
<feature type="region of interest" description="Disordered" evidence="4">
    <location>
        <begin position="146"/>
        <end position="203"/>
    </location>
</feature>
<feature type="compositionally biased region" description="Basic and acidic residues" evidence="4">
    <location>
        <begin position="159"/>
        <end position="173"/>
    </location>
</feature>
<dbReference type="InterPro" id="IPR031101">
    <property type="entry name" value="Ctr9"/>
</dbReference>
<evidence type="ECO:0000256" key="2">
    <source>
        <dbReference type="ARBA" id="ARBA00022803"/>
    </source>
</evidence>
<dbReference type="Proteomes" id="UP000236724">
    <property type="component" value="Unassembled WGS sequence"/>
</dbReference>
<feature type="region of interest" description="Disordered" evidence="4">
    <location>
        <begin position="308"/>
        <end position="400"/>
    </location>
</feature>
<reference evidence="6 7" key="1">
    <citation type="submission" date="2016-10" db="EMBL/GenBank/DDBJ databases">
        <authorList>
            <person name="de Groot N.N."/>
        </authorList>
    </citation>
    <scope>NUCLEOTIDE SEQUENCE [LARGE SCALE GENOMIC DNA]</scope>
    <source>
        <strain evidence="6">MBHS1</strain>
    </source>
</reference>
<feature type="transmembrane region" description="Helical" evidence="5">
    <location>
        <begin position="253"/>
        <end position="274"/>
    </location>
</feature>
<feature type="compositionally biased region" description="Polar residues" evidence="4">
    <location>
        <begin position="146"/>
        <end position="158"/>
    </location>
</feature>
<evidence type="ECO:0000313" key="6">
    <source>
        <dbReference type="EMBL" id="SEH06729.1"/>
    </source>
</evidence>
<organism evidence="6 7">
    <name type="scientific">Candidatus Venteria ishoeyi</name>
    <dbReference type="NCBI Taxonomy" id="1899563"/>
    <lineage>
        <taxon>Bacteria</taxon>
        <taxon>Pseudomonadati</taxon>
        <taxon>Pseudomonadota</taxon>
        <taxon>Gammaproteobacteria</taxon>
        <taxon>Thiotrichales</taxon>
        <taxon>Thiotrichaceae</taxon>
        <taxon>Venteria</taxon>
    </lineage>
</organism>
<protein>
    <submittedName>
        <fullName evidence="6">Tetratricopeptide repeat protein</fullName>
    </submittedName>
</protein>
<dbReference type="Pfam" id="PF13432">
    <property type="entry name" value="TPR_16"/>
    <property type="match status" value="1"/>
</dbReference>
<feature type="compositionally biased region" description="Basic and acidic residues" evidence="4">
    <location>
        <begin position="25"/>
        <end position="50"/>
    </location>
</feature>
<dbReference type="PANTHER" id="PTHR14027">
    <property type="entry name" value="RNA POLYMERASE-ASSOCIATED PROTEIN CTR9"/>
    <property type="match status" value="1"/>
</dbReference>
<keyword evidence="7" id="KW-1185">Reference proteome</keyword>
<feature type="compositionally biased region" description="Polar residues" evidence="4">
    <location>
        <begin position="308"/>
        <end position="326"/>
    </location>
</feature>
<evidence type="ECO:0000256" key="5">
    <source>
        <dbReference type="SAM" id="Phobius"/>
    </source>
</evidence>
<dbReference type="GO" id="GO:0006368">
    <property type="term" value="P:transcription elongation by RNA polymerase II"/>
    <property type="evidence" value="ECO:0007669"/>
    <property type="project" value="TreeGrafter"/>
</dbReference>
<evidence type="ECO:0000256" key="3">
    <source>
        <dbReference type="PROSITE-ProRule" id="PRU00339"/>
    </source>
</evidence>
<dbReference type="SUPFAM" id="SSF48452">
    <property type="entry name" value="TPR-like"/>
    <property type="match status" value="1"/>
</dbReference>
<feature type="repeat" description="TPR" evidence="3">
    <location>
        <begin position="553"/>
        <end position="586"/>
    </location>
</feature>
<keyword evidence="5" id="KW-1133">Transmembrane helix</keyword>
<keyword evidence="5" id="KW-0472">Membrane</keyword>
<dbReference type="OrthoDB" id="5612599at2"/>
<keyword evidence="1" id="KW-0677">Repeat</keyword>
<feature type="compositionally biased region" description="Basic and acidic residues" evidence="4">
    <location>
        <begin position="7"/>
        <end position="18"/>
    </location>
</feature>
<dbReference type="RefSeq" id="WP_103920475.1">
    <property type="nucleotide sequence ID" value="NZ_FMSV02000503.1"/>
</dbReference>
<gene>
    <name evidence="6" type="ORF">MBHS_02595</name>
</gene>
<dbReference type="PANTHER" id="PTHR14027:SF2">
    <property type="entry name" value="RNA POLYMERASE-ASSOCIATED PROTEIN CTR9 HOMOLOG"/>
    <property type="match status" value="1"/>
</dbReference>
<dbReference type="SMART" id="SM00028">
    <property type="entry name" value="TPR"/>
    <property type="match status" value="4"/>
</dbReference>
<evidence type="ECO:0000256" key="1">
    <source>
        <dbReference type="ARBA" id="ARBA00022737"/>
    </source>
</evidence>
<keyword evidence="5" id="KW-0812">Transmembrane</keyword>
<dbReference type="Pfam" id="PF13174">
    <property type="entry name" value="TPR_6"/>
    <property type="match status" value="1"/>
</dbReference>
<dbReference type="GO" id="GO:0000993">
    <property type="term" value="F:RNA polymerase II complex binding"/>
    <property type="evidence" value="ECO:0007669"/>
    <property type="project" value="TreeGrafter"/>
</dbReference>
<dbReference type="InterPro" id="IPR019734">
    <property type="entry name" value="TPR_rpt"/>
</dbReference>
<feature type="region of interest" description="Disordered" evidence="4">
    <location>
        <begin position="86"/>
        <end position="110"/>
    </location>
</feature>
<dbReference type="EMBL" id="FMSV02000503">
    <property type="protein sequence ID" value="SEH06729.1"/>
    <property type="molecule type" value="Genomic_DNA"/>
</dbReference>
<name>A0A1H6FBN2_9GAMM</name>
<dbReference type="GO" id="GO:0006355">
    <property type="term" value="P:regulation of DNA-templated transcription"/>
    <property type="evidence" value="ECO:0007669"/>
    <property type="project" value="InterPro"/>
</dbReference>
<proteinExistence type="predicted"/>
<evidence type="ECO:0000256" key="4">
    <source>
        <dbReference type="SAM" id="MobiDB-lite"/>
    </source>
</evidence>
<feature type="repeat" description="TPR" evidence="3">
    <location>
        <begin position="486"/>
        <end position="519"/>
    </location>
</feature>
<sequence length="645" mass="72344">MSLLMDALKKAEKDHEGVPESQNIELDHEDTVPELEHAANEHKPTSDNEQAKIQAESISDNEVDKALEHHYAYGWVDGVLKMEEEDGVDNQPNTTTTPPLSSTENPQQTATPIWSHELAEDEVLEWDSSIDSSANDVQDNVKLNAEATQQEATVSTPENRARLEEARSDKVLEKPGIQKKRSATPTLEWLDEEGPEGLTGRSAIDSVQWLDETDKEDITSTYPSPETQPQQQAAAVKIFSAGKRVNNGMHRGIIWSLVALGVLLFAAGAAYYFYQAFKDLSATHFVNGPQSGAKPAFTKFAEKIQSLKSHQTDSKTLSSEQATATAEKTEKHLKPATTTTEHPEVAQLKPALTEKPVTKKTEPVQQPKSLPPPARPSKALSPFLALKKPPNLSEKPLSPKLSTMPFNTQAGIQDSEEAIPTPPLLEALSKADLDALSKKGFVVQRAPKNKRLQARLQQAWQQYQLKNYQQAWNLWQQVLAFAPNNRDALLGAANSALQLNQQQQAQQYYQRVLKYYPDDAIAEAGLARLLKSLPIQSRERRLRQQLQKQPDAATIHFELGNLYHQQGDWSKAQQAYFDAWRYDKQQADYAYNLAVSLDHLKQTRTALDYYYKALNLIKTKPLNATFEPQRVQKRIQTLEKQIHGN</sequence>
<accession>A0A1H6FBN2</accession>
<feature type="compositionally biased region" description="Low complexity" evidence="4">
    <location>
        <begin position="92"/>
        <end position="106"/>
    </location>
</feature>